<dbReference type="RefSeq" id="XP_008714333.1">
    <property type="nucleotide sequence ID" value="XM_008716111.1"/>
</dbReference>
<dbReference type="AlphaFoldDB" id="W2S1N7"/>
<dbReference type="InParanoid" id="W2S1N7"/>
<sequence>MEAAEGAKLPPYLSPDREIHVVISIASGLRGAQSYYDDTLKPILETHSVKHTVHTTKSASSIIELCNTTILIAATKGAKQTILLLSGDGGIVDFVNTLSTLLMRDTYDSRVGSIFVKPVVVLFPQGTANALAWSSKVALDPIQTMLNGHPRPLPQFEATFSPGSTLVTNEGADREDMGTNYDGDAAVIYGAVVFSWGLHASLVSMSDTTEYRKHGTDRFKMAAEKLLTEGHVYQGIVKTRQGRDGEWKHLTYPSTDNATTANKADRHAYVLCPLVSNLEQTFCISPATEAVSNTMRFLAIDPEKGSEEIMRVLMLAYQNGAHVTEPTVTYEEIDGLRIEFQEEDAQWRQVCVDGKIIEVPRGGWAEVRMLPPMGMDGRRVLELVVPT</sequence>
<dbReference type="GO" id="GO:0001727">
    <property type="term" value="F:lipid kinase activity"/>
    <property type="evidence" value="ECO:0007669"/>
    <property type="project" value="TreeGrafter"/>
</dbReference>
<feature type="domain" description="DAGKc" evidence="1">
    <location>
        <begin position="20"/>
        <end position="144"/>
    </location>
</feature>
<dbReference type="eggNOG" id="ENOG502QPZS">
    <property type="taxonomic scope" value="Eukaryota"/>
</dbReference>
<dbReference type="OrthoDB" id="3853857at2759"/>
<evidence type="ECO:0000259" key="1">
    <source>
        <dbReference type="Pfam" id="PF00781"/>
    </source>
</evidence>
<reference evidence="2 3" key="1">
    <citation type="submission" date="2013-03" db="EMBL/GenBank/DDBJ databases">
        <title>The Genome Sequence of Phialophora europaea CBS 101466.</title>
        <authorList>
            <consortium name="The Broad Institute Genomics Platform"/>
            <person name="Cuomo C."/>
            <person name="de Hoog S."/>
            <person name="Gorbushina A."/>
            <person name="Walker B."/>
            <person name="Young S.K."/>
            <person name="Zeng Q."/>
            <person name="Gargeya S."/>
            <person name="Fitzgerald M."/>
            <person name="Haas B."/>
            <person name="Abouelleil A."/>
            <person name="Allen A.W."/>
            <person name="Alvarado L."/>
            <person name="Arachchi H.M."/>
            <person name="Berlin A.M."/>
            <person name="Chapman S.B."/>
            <person name="Gainer-Dewar J."/>
            <person name="Goldberg J."/>
            <person name="Griggs A."/>
            <person name="Gujja S."/>
            <person name="Hansen M."/>
            <person name="Howarth C."/>
            <person name="Imamovic A."/>
            <person name="Ireland A."/>
            <person name="Larimer J."/>
            <person name="McCowan C."/>
            <person name="Murphy C."/>
            <person name="Pearson M."/>
            <person name="Poon T.W."/>
            <person name="Priest M."/>
            <person name="Roberts A."/>
            <person name="Saif S."/>
            <person name="Shea T."/>
            <person name="Sisk P."/>
            <person name="Sykes S."/>
            <person name="Wortman J."/>
            <person name="Nusbaum C."/>
            <person name="Birren B."/>
        </authorList>
    </citation>
    <scope>NUCLEOTIDE SEQUENCE [LARGE SCALE GENOMIC DNA]</scope>
    <source>
        <strain evidence="2 3">CBS 101466</strain>
    </source>
</reference>
<dbReference type="GeneID" id="19969093"/>
<accession>W2S1N7</accession>
<protein>
    <recommendedName>
        <fullName evidence="1">DAGKc domain-containing protein</fullName>
    </recommendedName>
</protein>
<dbReference type="InterPro" id="IPR001206">
    <property type="entry name" value="Diacylglycerol_kinase_cat_dom"/>
</dbReference>
<dbReference type="Proteomes" id="UP000030752">
    <property type="component" value="Unassembled WGS sequence"/>
</dbReference>
<dbReference type="Gene3D" id="2.60.200.40">
    <property type="match status" value="1"/>
</dbReference>
<dbReference type="PANTHER" id="PTHR12358">
    <property type="entry name" value="SPHINGOSINE KINASE"/>
    <property type="match status" value="1"/>
</dbReference>
<dbReference type="SUPFAM" id="SSF111331">
    <property type="entry name" value="NAD kinase/diacylglycerol kinase-like"/>
    <property type="match status" value="1"/>
</dbReference>
<dbReference type="GO" id="GO:0016020">
    <property type="term" value="C:membrane"/>
    <property type="evidence" value="ECO:0007669"/>
    <property type="project" value="TreeGrafter"/>
</dbReference>
<dbReference type="GO" id="GO:0046512">
    <property type="term" value="P:sphingosine biosynthetic process"/>
    <property type="evidence" value="ECO:0007669"/>
    <property type="project" value="TreeGrafter"/>
</dbReference>
<dbReference type="Pfam" id="PF00781">
    <property type="entry name" value="DAGK_cat"/>
    <property type="match status" value="1"/>
</dbReference>
<dbReference type="EMBL" id="KB822718">
    <property type="protein sequence ID" value="ETN42597.1"/>
    <property type="molecule type" value="Genomic_DNA"/>
</dbReference>
<gene>
    <name evidence="2" type="ORF">HMPREF1541_01754</name>
</gene>
<dbReference type="InterPro" id="IPR017438">
    <property type="entry name" value="ATP-NAD_kinase_N"/>
</dbReference>
<keyword evidence="3" id="KW-1185">Reference proteome</keyword>
<name>W2S1N7_CYPE1</name>
<organism evidence="2 3">
    <name type="scientific">Cyphellophora europaea (strain CBS 101466)</name>
    <name type="common">Phialophora europaea</name>
    <dbReference type="NCBI Taxonomy" id="1220924"/>
    <lineage>
        <taxon>Eukaryota</taxon>
        <taxon>Fungi</taxon>
        <taxon>Dikarya</taxon>
        <taxon>Ascomycota</taxon>
        <taxon>Pezizomycotina</taxon>
        <taxon>Eurotiomycetes</taxon>
        <taxon>Chaetothyriomycetidae</taxon>
        <taxon>Chaetothyriales</taxon>
        <taxon>Cyphellophoraceae</taxon>
        <taxon>Cyphellophora</taxon>
    </lineage>
</organism>
<evidence type="ECO:0000313" key="3">
    <source>
        <dbReference type="Proteomes" id="UP000030752"/>
    </source>
</evidence>
<evidence type="ECO:0000313" key="2">
    <source>
        <dbReference type="EMBL" id="ETN42597.1"/>
    </source>
</evidence>
<dbReference type="Gene3D" id="3.40.50.10330">
    <property type="entry name" value="Probable inorganic polyphosphate/atp-NAD kinase, domain 1"/>
    <property type="match status" value="1"/>
</dbReference>
<dbReference type="HOGENOM" id="CLU_021934_0_0_1"/>
<dbReference type="InterPro" id="IPR016064">
    <property type="entry name" value="NAD/diacylglycerol_kinase_sf"/>
</dbReference>
<proteinExistence type="predicted"/>
<dbReference type="VEuPathDB" id="FungiDB:HMPREF1541_01754"/>
<dbReference type="InterPro" id="IPR050187">
    <property type="entry name" value="Lipid_Phosphate_FormReg"/>
</dbReference>
<dbReference type="PANTHER" id="PTHR12358:SF108">
    <property type="entry name" value="DAGKC DOMAIN-CONTAINING PROTEIN"/>
    <property type="match status" value="1"/>
</dbReference>
<dbReference type="GO" id="GO:0005737">
    <property type="term" value="C:cytoplasm"/>
    <property type="evidence" value="ECO:0007669"/>
    <property type="project" value="TreeGrafter"/>
</dbReference>